<keyword evidence="8" id="KW-1185">Reference proteome</keyword>
<dbReference type="InterPro" id="IPR051677">
    <property type="entry name" value="AfsR-DnrI-RedD_regulator"/>
</dbReference>
<dbReference type="PANTHER" id="PTHR35807:SF1">
    <property type="entry name" value="TRANSCRIPTIONAL REGULATOR REDD"/>
    <property type="match status" value="1"/>
</dbReference>
<dbReference type="Pfam" id="PF13191">
    <property type="entry name" value="AAA_16"/>
    <property type="match status" value="1"/>
</dbReference>
<evidence type="ECO:0000256" key="2">
    <source>
        <dbReference type="ARBA" id="ARBA00023015"/>
    </source>
</evidence>
<dbReference type="InterPro" id="IPR016032">
    <property type="entry name" value="Sig_transdc_resp-reg_C-effctor"/>
</dbReference>
<keyword evidence="3 5" id="KW-0238">DNA-binding</keyword>
<dbReference type="SUPFAM" id="SSF52540">
    <property type="entry name" value="P-loop containing nucleoside triphosphate hydrolases"/>
    <property type="match status" value="1"/>
</dbReference>
<comment type="similarity">
    <text evidence="1">Belongs to the AfsR/DnrI/RedD regulatory family.</text>
</comment>
<dbReference type="PANTHER" id="PTHR35807">
    <property type="entry name" value="TRANSCRIPTIONAL REGULATOR REDD-RELATED"/>
    <property type="match status" value="1"/>
</dbReference>
<dbReference type="SMART" id="SM01043">
    <property type="entry name" value="BTAD"/>
    <property type="match status" value="1"/>
</dbReference>
<dbReference type="OrthoDB" id="134712at2"/>
<name>A0A7I9V4X0_9ACTN</name>
<dbReference type="GO" id="GO:0006355">
    <property type="term" value="P:regulation of DNA-templated transcription"/>
    <property type="evidence" value="ECO:0007669"/>
    <property type="project" value="InterPro"/>
</dbReference>
<evidence type="ECO:0000256" key="5">
    <source>
        <dbReference type="PROSITE-ProRule" id="PRU01091"/>
    </source>
</evidence>
<dbReference type="Proteomes" id="UP000444960">
    <property type="component" value="Unassembled WGS sequence"/>
</dbReference>
<dbReference type="SUPFAM" id="SSF48452">
    <property type="entry name" value="TPR-like"/>
    <property type="match status" value="1"/>
</dbReference>
<dbReference type="RefSeq" id="WP_161894203.1">
    <property type="nucleotide sequence ID" value="NZ_BJOV01000002.1"/>
</dbReference>
<dbReference type="AlphaFoldDB" id="A0A7I9V4X0"/>
<proteinExistence type="inferred from homology"/>
<dbReference type="SMART" id="SM00862">
    <property type="entry name" value="Trans_reg_C"/>
    <property type="match status" value="1"/>
</dbReference>
<dbReference type="InterPro" id="IPR027417">
    <property type="entry name" value="P-loop_NTPase"/>
</dbReference>
<evidence type="ECO:0000259" key="6">
    <source>
        <dbReference type="PROSITE" id="PS51755"/>
    </source>
</evidence>
<dbReference type="CDD" id="cd15831">
    <property type="entry name" value="BTAD"/>
    <property type="match status" value="1"/>
</dbReference>
<evidence type="ECO:0000313" key="7">
    <source>
        <dbReference type="EMBL" id="GEE00287.1"/>
    </source>
</evidence>
<dbReference type="EMBL" id="BJOV01000002">
    <property type="protein sequence ID" value="GEE00287.1"/>
    <property type="molecule type" value="Genomic_DNA"/>
</dbReference>
<dbReference type="Gene3D" id="1.25.40.10">
    <property type="entry name" value="Tetratricopeptide repeat domain"/>
    <property type="match status" value="1"/>
</dbReference>
<comment type="caution">
    <text evidence="7">The sequence shown here is derived from an EMBL/GenBank/DDBJ whole genome shotgun (WGS) entry which is preliminary data.</text>
</comment>
<keyword evidence="2" id="KW-0805">Transcription regulation</keyword>
<protein>
    <recommendedName>
        <fullName evidence="6">OmpR/PhoB-type domain-containing protein</fullName>
    </recommendedName>
</protein>
<dbReference type="Gene3D" id="3.40.50.300">
    <property type="entry name" value="P-loop containing nucleotide triphosphate hydrolases"/>
    <property type="match status" value="1"/>
</dbReference>
<dbReference type="Pfam" id="PF03704">
    <property type="entry name" value="BTAD"/>
    <property type="match status" value="1"/>
</dbReference>
<evidence type="ECO:0000256" key="3">
    <source>
        <dbReference type="ARBA" id="ARBA00023125"/>
    </source>
</evidence>
<dbReference type="InterPro" id="IPR041664">
    <property type="entry name" value="AAA_16"/>
</dbReference>
<evidence type="ECO:0000256" key="1">
    <source>
        <dbReference type="ARBA" id="ARBA00005820"/>
    </source>
</evidence>
<dbReference type="InterPro" id="IPR005158">
    <property type="entry name" value="BTAD"/>
</dbReference>
<feature type="DNA-binding region" description="OmpR/PhoB-type" evidence="5">
    <location>
        <begin position="1"/>
        <end position="94"/>
    </location>
</feature>
<gene>
    <name evidence="7" type="ORF">nbrc107696_07330</name>
</gene>
<dbReference type="GO" id="GO:0000160">
    <property type="term" value="P:phosphorelay signal transduction system"/>
    <property type="evidence" value="ECO:0007669"/>
    <property type="project" value="InterPro"/>
</dbReference>
<sequence length="978" mass="103069">MIAFRAFGVVAASGPEGPLRLGGPKQRLLLARLLADPGTTVGSGEIVDVLWRSTPPTKALTSVRAYVSNLRRQFAAVDGRPRIVSRGHGYALDLSADDTVDLVDFAAAAARGRDLARAGDLAAAESALVEAVDTYRGEPFAEFGDAEFARQASAAADVRRRTALDDLFELSARRGEPGRHLALMTDTVNRHPLHEPFWRHLMIALHATGRTGEALQAYDRASAILLAEVGTVPGADLRELAQRIGDRDPSLLTPRPGMIRRPATRSFVGRTRELRVVAETVDAARAGRGGLVVVTGPSGIGKTTLAEQVVVDAGDDFAVGWAGQPAGLRPPRGWAWTQVLRQVVTDPAERERLGRVKADALSSLLPEWTEGLAVPGIPAVSDFEFASGVVDVIATLAVDRPLLVVLDDVHRADPASLDALALLADRIAGRPVAVIVIWSGSDLDPRLRSTRGTVVRLGGLDVGATAELAGVVAEEPLTAADARAVWESTGGNPLYVKELVRVAGVDGAPSGVPDTLVDVIGARLDACGQDSLDVLAAAAVIGAEADVAVVAELTGRDVAHVHEAFAAPVATEIVHLAGPRTYRFAHGLLRDATIARTSLAVLQRLHAGAVAVHRAHASPARTPAYEAMVAAAHHAWEAGAYLSPVDTVQVITAALDRALVRCAHRDIALLSTRVIDIVEREPETPVDDGILAGLWLNVAGAASIIDGQSSDAVERAVTRAWELGDDQHVAAALHCLVLCGRGALDEAQSLAQRMVDGDGRPSAGSLFVQIGLAMLRGDAARGRRLAETFFADYEPPDTVADPTAFFHPRVHGYLAVSEALDGRATAARLHVREGADLALARGDGFNALVARLTAVEVAAILDEPDGVADASSVLAAELRTAGSPQWAACADIIGYWARARTGAPFDTGVVRDAVAVYTADGSTAMLPMFLVLAAEVEMIAGRPDMADRILSRARTVADRTGEHAWDGLIHRTRRGHNV</sequence>
<dbReference type="PROSITE" id="PS51755">
    <property type="entry name" value="OMPR_PHOB"/>
    <property type="match status" value="1"/>
</dbReference>
<dbReference type="Pfam" id="PF00486">
    <property type="entry name" value="Trans_reg_C"/>
    <property type="match status" value="1"/>
</dbReference>
<dbReference type="InterPro" id="IPR001867">
    <property type="entry name" value="OmpR/PhoB-type_DNA-bd"/>
</dbReference>
<keyword evidence="4" id="KW-0804">Transcription</keyword>
<dbReference type="InterPro" id="IPR011990">
    <property type="entry name" value="TPR-like_helical_dom_sf"/>
</dbReference>
<dbReference type="InterPro" id="IPR036388">
    <property type="entry name" value="WH-like_DNA-bd_sf"/>
</dbReference>
<organism evidence="7 8">
    <name type="scientific">Gordonia spumicola</name>
    <dbReference type="NCBI Taxonomy" id="589161"/>
    <lineage>
        <taxon>Bacteria</taxon>
        <taxon>Bacillati</taxon>
        <taxon>Actinomycetota</taxon>
        <taxon>Actinomycetes</taxon>
        <taxon>Mycobacteriales</taxon>
        <taxon>Gordoniaceae</taxon>
        <taxon>Gordonia</taxon>
    </lineage>
</organism>
<dbReference type="GO" id="GO:0003677">
    <property type="term" value="F:DNA binding"/>
    <property type="evidence" value="ECO:0007669"/>
    <property type="project" value="UniProtKB-UniRule"/>
</dbReference>
<reference evidence="8" key="1">
    <citation type="submission" date="2019-06" db="EMBL/GenBank/DDBJ databases">
        <title>Gordonia isolated from sludge of a wastewater treatment plant.</title>
        <authorList>
            <person name="Tamura T."/>
            <person name="Aoyama K."/>
            <person name="Kang Y."/>
            <person name="Saito S."/>
            <person name="Akiyama N."/>
            <person name="Yazawa K."/>
            <person name="Gonoi T."/>
            <person name="Mikami Y."/>
        </authorList>
    </citation>
    <scope>NUCLEOTIDE SEQUENCE [LARGE SCALE GENOMIC DNA]</scope>
    <source>
        <strain evidence="8">NBRC 107696</strain>
    </source>
</reference>
<dbReference type="SUPFAM" id="SSF46894">
    <property type="entry name" value="C-terminal effector domain of the bipartite response regulators"/>
    <property type="match status" value="1"/>
</dbReference>
<accession>A0A7I9V4X0</accession>
<dbReference type="SMART" id="SM00382">
    <property type="entry name" value="AAA"/>
    <property type="match status" value="1"/>
</dbReference>
<dbReference type="InterPro" id="IPR003593">
    <property type="entry name" value="AAA+_ATPase"/>
</dbReference>
<evidence type="ECO:0000256" key="4">
    <source>
        <dbReference type="ARBA" id="ARBA00023163"/>
    </source>
</evidence>
<dbReference type="Gene3D" id="1.10.10.10">
    <property type="entry name" value="Winged helix-like DNA-binding domain superfamily/Winged helix DNA-binding domain"/>
    <property type="match status" value="1"/>
</dbReference>
<evidence type="ECO:0000313" key="8">
    <source>
        <dbReference type="Proteomes" id="UP000444960"/>
    </source>
</evidence>
<feature type="domain" description="OmpR/PhoB-type" evidence="6">
    <location>
        <begin position="1"/>
        <end position="94"/>
    </location>
</feature>